<evidence type="ECO:0000256" key="7">
    <source>
        <dbReference type="ARBA" id="ARBA00022692"/>
    </source>
</evidence>
<comment type="caution">
    <text evidence="22">The sequence shown here is derived from an EMBL/GenBank/DDBJ whole genome shotgun (WGS) entry which is preliminary data.</text>
</comment>
<dbReference type="PANTHER" id="PTHR45631">
    <property type="entry name" value="OS07G0107800 PROTEIN-RELATED"/>
    <property type="match status" value="1"/>
</dbReference>
<comment type="subcellular location">
    <subcellularLocation>
        <location evidence="1">Membrane</location>
        <topology evidence="1">Single-pass membrane protein</topology>
    </subcellularLocation>
</comment>
<dbReference type="PANTHER" id="PTHR45631:SF143">
    <property type="entry name" value="LEUCINE-RICH REPEAT PROTEIN KINASE"/>
    <property type="match status" value="1"/>
</dbReference>
<evidence type="ECO:0000313" key="22">
    <source>
        <dbReference type="EMBL" id="KAK3027115.1"/>
    </source>
</evidence>
<evidence type="ECO:0000256" key="20">
    <source>
        <dbReference type="SAM" id="SignalP"/>
    </source>
</evidence>
<evidence type="ECO:0000256" key="14">
    <source>
        <dbReference type="ARBA" id="ARBA00023136"/>
    </source>
</evidence>
<evidence type="ECO:0000256" key="19">
    <source>
        <dbReference type="SAM" id="Phobius"/>
    </source>
</evidence>
<dbReference type="GO" id="GO:0004674">
    <property type="term" value="F:protein serine/threonine kinase activity"/>
    <property type="evidence" value="ECO:0007669"/>
    <property type="project" value="UniProtKB-KW"/>
</dbReference>
<comment type="catalytic activity">
    <reaction evidence="17">
        <text>L-seryl-[protein] + ATP = O-phospho-L-seryl-[protein] + ADP + H(+)</text>
        <dbReference type="Rhea" id="RHEA:17989"/>
        <dbReference type="Rhea" id="RHEA-COMP:9863"/>
        <dbReference type="Rhea" id="RHEA-COMP:11604"/>
        <dbReference type="ChEBI" id="CHEBI:15378"/>
        <dbReference type="ChEBI" id="CHEBI:29999"/>
        <dbReference type="ChEBI" id="CHEBI:30616"/>
        <dbReference type="ChEBI" id="CHEBI:83421"/>
        <dbReference type="ChEBI" id="CHEBI:456216"/>
        <dbReference type="EC" id="2.7.11.1"/>
    </reaction>
</comment>
<dbReference type="FunFam" id="3.30.200.20:FF:000394">
    <property type="entry name" value="Leucine-rich repeat receptor-like protein kinase"/>
    <property type="match status" value="1"/>
</dbReference>
<dbReference type="Pfam" id="PF07714">
    <property type="entry name" value="PK_Tyr_Ser-Thr"/>
    <property type="match status" value="1"/>
</dbReference>
<dbReference type="InterPro" id="IPR032675">
    <property type="entry name" value="LRR_dom_sf"/>
</dbReference>
<gene>
    <name evidence="22" type="ORF">RJ639_042409</name>
</gene>
<protein>
    <recommendedName>
        <fullName evidence="2">non-specific serine/threonine protein kinase</fullName>
        <ecNumber evidence="2">2.7.11.1</ecNumber>
    </recommendedName>
</protein>
<dbReference type="InterPro" id="IPR000719">
    <property type="entry name" value="Prot_kinase_dom"/>
</dbReference>
<evidence type="ECO:0000256" key="3">
    <source>
        <dbReference type="ARBA" id="ARBA00022527"/>
    </source>
</evidence>
<dbReference type="PROSITE" id="PS00107">
    <property type="entry name" value="PROTEIN_KINASE_ATP"/>
    <property type="match status" value="1"/>
</dbReference>
<keyword evidence="6" id="KW-0808">Transferase</keyword>
<accession>A0AA88WJZ6</accession>
<dbReference type="EMBL" id="JAVXUP010000474">
    <property type="protein sequence ID" value="KAK3027115.1"/>
    <property type="molecule type" value="Genomic_DNA"/>
</dbReference>
<dbReference type="Proteomes" id="UP001188597">
    <property type="component" value="Unassembled WGS sequence"/>
</dbReference>
<dbReference type="SUPFAM" id="SSF56112">
    <property type="entry name" value="Protein kinase-like (PK-like)"/>
    <property type="match status" value="1"/>
</dbReference>
<keyword evidence="9" id="KW-0677">Repeat</keyword>
<dbReference type="InterPro" id="IPR024788">
    <property type="entry name" value="Malectin-like_Carb-bd_dom"/>
</dbReference>
<evidence type="ECO:0000256" key="18">
    <source>
        <dbReference type="PROSITE-ProRule" id="PRU10141"/>
    </source>
</evidence>
<comment type="catalytic activity">
    <reaction evidence="16">
        <text>L-threonyl-[protein] + ATP = O-phospho-L-threonyl-[protein] + ADP + H(+)</text>
        <dbReference type="Rhea" id="RHEA:46608"/>
        <dbReference type="Rhea" id="RHEA-COMP:11060"/>
        <dbReference type="Rhea" id="RHEA-COMP:11605"/>
        <dbReference type="ChEBI" id="CHEBI:15378"/>
        <dbReference type="ChEBI" id="CHEBI:30013"/>
        <dbReference type="ChEBI" id="CHEBI:30616"/>
        <dbReference type="ChEBI" id="CHEBI:61977"/>
        <dbReference type="ChEBI" id="CHEBI:456216"/>
        <dbReference type="EC" id="2.7.11.1"/>
    </reaction>
</comment>
<sequence length="888" mass="97530">MGFFLLLFLYLGAAVLVHVNGQTQTGFISIDCGSPENFNYVDLDTGISYTSDGSFTDTGSNRNISAEYAYPNNPMLPQPLSDLRSFPQGNKNCYTLRPTGGKGSLLLIRASFMYGNYDGENKLPEFDLYLDANFWFSVKFINASDIVAPEIIGVAPADTISICLVNTGLGTPFISGLELRPLNGSIYGNESGTSRSLVLFKRWDTGYSNGTGRYTDDVYDRVWSAYTSPSWDSISSASEVDTSANGYKAPLEVLNTAARPGNGTESLELSWSTSDPNSQFYIYMYFVELEQFGRNQSRVLNVSWNGMPLFGPLVPNGFYATTVTNLKALVGKEHRISVYKAGNSTLPPILNAIEIYMAIQTNESSTFGDDVDAIVEIKTTYQVKKNWVGDPCGPKNYSWEGLRCNYSDPNPPRIISLNLSSSGLSGDIAASIGKLSSLETLDLSNNSLSGTIPATLKDLPFLKFLYNCDDLWQEIYLQVCDPQNINYDRYLGGNHLSGSVPKALLDRSKAGLLTLSVDNQNLCISGSCKKKKKVAVPIVASLSSALVLLVVWIIIKKINRKRVSGTIETANSNEEGRALASEKRQFSYAEVLAITENLKTAIGKGGFGTVYLGHMKDGSQVAVKMLSPTSSQGSQEFKNEAEILMRIHHRNLASFIGYCDDGTKMALIYEYMANGDLKNYLSDKNANVLSWEMRLRIAIDAAKGLEYLHHGCKPPIIHRDVKSANILLSENLDAKIADFGLSKGLPGDGASHVLTAVIGTTGYLDPEYYSSHKLNEKSDVYSFGIVLLELITGQPAIIKSNDSIHIVEWVSPILERGEVQIVIDQRLHGDFDLNSVWKALEVTKACTKAKSIKRATMSFVLTELKACLEMELAQEGRPKTKRVPGEIY</sequence>
<evidence type="ECO:0000256" key="17">
    <source>
        <dbReference type="ARBA" id="ARBA00048679"/>
    </source>
</evidence>
<feature type="chain" id="PRO_5041649507" description="non-specific serine/threonine protein kinase" evidence="20">
    <location>
        <begin position="22"/>
        <end position="888"/>
    </location>
</feature>
<proteinExistence type="predicted"/>
<evidence type="ECO:0000256" key="9">
    <source>
        <dbReference type="ARBA" id="ARBA00022737"/>
    </source>
</evidence>
<evidence type="ECO:0000256" key="1">
    <source>
        <dbReference type="ARBA" id="ARBA00004167"/>
    </source>
</evidence>
<dbReference type="PROSITE" id="PS50011">
    <property type="entry name" value="PROTEIN_KINASE_DOM"/>
    <property type="match status" value="1"/>
</dbReference>
<dbReference type="EC" id="2.7.11.1" evidence="2"/>
<dbReference type="InterPro" id="IPR017441">
    <property type="entry name" value="Protein_kinase_ATP_BS"/>
</dbReference>
<keyword evidence="23" id="KW-1185">Reference proteome</keyword>
<evidence type="ECO:0000259" key="21">
    <source>
        <dbReference type="PROSITE" id="PS50011"/>
    </source>
</evidence>
<dbReference type="GO" id="GO:0016020">
    <property type="term" value="C:membrane"/>
    <property type="evidence" value="ECO:0007669"/>
    <property type="project" value="UniProtKB-SubCell"/>
</dbReference>
<feature type="transmembrane region" description="Helical" evidence="19">
    <location>
        <begin position="534"/>
        <end position="555"/>
    </location>
</feature>
<evidence type="ECO:0000313" key="23">
    <source>
        <dbReference type="Proteomes" id="UP001188597"/>
    </source>
</evidence>
<dbReference type="SUPFAM" id="SSF52058">
    <property type="entry name" value="L domain-like"/>
    <property type="match status" value="1"/>
</dbReference>
<dbReference type="FunFam" id="1.10.510.10:FF:000146">
    <property type="entry name" value="LRR receptor-like serine/threonine-protein kinase IOS1"/>
    <property type="match status" value="1"/>
</dbReference>
<evidence type="ECO:0000256" key="16">
    <source>
        <dbReference type="ARBA" id="ARBA00047899"/>
    </source>
</evidence>
<evidence type="ECO:0000256" key="13">
    <source>
        <dbReference type="ARBA" id="ARBA00022989"/>
    </source>
</evidence>
<dbReference type="AlphaFoldDB" id="A0AA88WJZ6"/>
<feature type="non-terminal residue" evidence="22">
    <location>
        <position position="888"/>
    </location>
</feature>
<dbReference type="CDD" id="cd14066">
    <property type="entry name" value="STKc_IRAK"/>
    <property type="match status" value="1"/>
</dbReference>
<keyword evidence="15" id="KW-0675">Receptor</keyword>
<evidence type="ECO:0000256" key="6">
    <source>
        <dbReference type="ARBA" id="ARBA00022679"/>
    </source>
</evidence>
<dbReference type="SMART" id="SM00220">
    <property type="entry name" value="S_TKc"/>
    <property type="match status" value="1"/>
</dbReference>
<dbReference type="Gene3D" id="3.30.200.20">
    <property type="entry name" value="Phosphorylase Kinase, domain 1"/>
    <property type="match status" value="1"/>
</dbReference>
<evidence type="ECO:0000256" key="11">
    <source>
        <dbReference type="ARBA" id="ARBA00022777"/>
    </source>
</evidence>
<evidence type="ECO:0000256" key="8">
    <source>
        <dbReference type="ARBA" id="ARBA00022729"/>
    </source>
</evidence>
<organism evidence="22 23">
    <name type="scientific">Escallonia herrerae</name>
    <dbReference type="NCBI Taxonomy" id="1293975"/>
    <lineage>
        <taxon>Eukaryota</taxon>
        <taxon>Viridiplantae</taxon>
        <taxon>Streptophyta</taxon>
        <taxon>Embryophyta</taxon>
        <taxon>Tracheophyta</taxon>
        <taxon>Spermatophyta</taxon>
        <taxon>Magnoliopsida</taxon>
        <taxon>eudicotyledons</taxon>
        <taxon>Gunneridae</taxon>
        <taxon>Pentapetalae</taxon>
        <taxon>asterids</taxon>
        <taxon>campanulids</taxon>
        <taxon>Escalloniales</taxon>
        <taxon>Escalloniaceae</taxon>
        <taxon>Escallonia</taxon>
    </lineage>
</organism>
<feature type="domain" description="Protein kinase" evidence="21">
    <location>
        <begin position="596"/>
        <end position="868"/>
    </location>
</feature>
<dbReference type="FunFam" id="3.80.10.10:FF:000129">
    <property type="entry name" value="Leucine-rich repeat receptor-like kinase"/>
    <property type="match status" value="1"/>
</dbReference>
<keyword evidence="5" id="KW-0433">Leucine-rich repeat</keyword>
<evidence type="ECO:0000256" key="12">
    <source>
        <dbReference type="ARBA" id="ARBA00022840"/>
    </source>
</evidence>
<reference evidence="22" key="1">
    <citation type="submission" date="2022-12" db="EMBL/GenBank/DDBJ databases">
        <title>Draft genome assemblies for two species of Escallonia (Escalloniales).</title>
        <authorList>
            <person name="Chanderbali A."/>
            <person name="Dervinis C."/>
            <person name="Anghel I."/>
            <person name="Soltis D."/>
            <person name="Soltis P."/>
            <person name="Zapata F."/>
        </authorList>
    </citation>
    <scope>NUCLEOTIDE SEQUENCE</scope>
    <source>
        <strain evidence="22">UCBG64.0493</strain>
        <tissue evidence="22">Leaf</tissue>
    </source>
</reference>
<feature type="binding site" evidence="18">
    <location>
        <position position="624"/>
    </location>
    <ligand>
        <name>ATP</name>
        <dbReference type="ChEBI" id="CHEBI:30616"/>
    </ligand>
</feature>
<evidence type="ECO:0000256" key="4">
    <source>
        <dbReference type="ARBA" id="ARBA00022553"/>
    </source>
</evidence>
<keyword evidence="10 18" id="KW-0547">Nucleotide-binding</keyword>
<dbReference type="InterPro" id="IPR011009">
    <property type="entry name" value="Kinase-like_dom_sf"/>
</dbReference>
<keyword evidence="13 19" id="KW-1133">Transmembrane helix</keyword>
<feature type="signal peptide" evidence="20">
    <location>
        <begin position="1"/>
        <end position="21"/>
    </location>
</feature>
<evidence type="ECO:0000256" key="2">
    <source>
        <dbReference type="ARBA" id="ARBA00012513"/>
    </source>
</evidence>
<keyword evidence="4" id="KW-0597">Phosphoprotein</keyword>
<dbReference type="InterPro" id="IPR001245">
    <property type="entry name" value="Ser-Thr/Tyr_kinase_cat_dom"/>
</dbReference>
<dbReference type="PROSITE" id="PS51450">
    <property type="entry name" value="LRR"/>
    <property type="match status" value="1"/>
</dbReference>
<dbReference type="Pfam" id="PF00560">
    <property type="entry name" value="LRR_1"/>
    <property type="match status" value="1"/>
</dbReference>
<dbReference type="PROSITE" id="PS00108">
    <property type="entry name" value="PROTEIN_KINASE_ST"/>
    <property type="match status" value="1"/>
</dbReference>
<keyword evidence="3" id="KW-0723">Serine/threonine-protein kinase</keyword>
<dbReference type="InterPro" id="IPR008271">
    <property type="entry name" value="Ser/Thr_kinase_AS"/>
</dbReference>
<keyword evidence="7 19" id="KW-0812">Transmembrane</keyword>
<keyword evidence="11" id="KW-0418">Kinase</keyword>
<evidence type="ECO:0000256" key="15">
    <source>
        <dbReference type="ARBA" id="ARBA00023170"/>
    </source>
</evidence>
<dbReference type="InterPro" id="IPR001611">
    <property type="entry name" value="Leu-rich_rpt"/>
</dbReference>
<dbReference type="Pfam" id="PF12819">
    <property type="entry name" value="Malectin_like"/>
    <property type="match status" value="1"/>
</dbReference>
<keyword evidence="14 19" id="KW-0472">Membrane</keyword>
<evidence type="ECO:0000256" key="10">
    <source>
        <dbReference type="ARBA" id="ARBA00022741"/>
    </source>
</evidence>
<dbReference type="Gene3D" id="1.10.510.10">
    <property type="entry name" value="Transferase(Phosphotransferase) domain 1"/>
    <property type="match status" value="1"/>
</dbReference>
<name>A0AA88WJZ6_9ASTE</name>
<keyword evidence="12 18" id="KW-0067">ATP-binding</keyword>
<dbReference type="Gene3D" id="3.80.10.10">
    <property type="entry name" value="Ribonuclease Inhibitor"/>
    <property type="match status" value="1"/>
</dbReference>
<keyword evidence="8 20" id="KW-0732">Signal</keyword>
<evidence type="ECO:0000256" key="5">
    <source>
        <dbReference type="ARBA" id="ARBA00022614"/>
    </source>
</evidence>
<dbReference type="GO" id="GO:0005524">
    <property type="term" value="F:ATP binding"/>
    <property type="evidence" value="ECO:0007669"/>
    <property type="project" value="UniProtKB-UniRule"/>
</dbReference>